<dbReference type="EMBL" id="LKET01000005">
    <property type="protein sequence ID" value="KPU46362.1"/>
    <property type="molecule type" value="Genomic_DNA"/>
</dbReference>
<dbReference type="Gene3D" id="2.180.10.10">
    <property type="entry name" value="RHS repeat-associated core"/>
    <property type="match status" value="1"/>
</dbReference>
<organism evidence="1 2">
    <name type="scientific">Oxobacter pfennigii</name>
    <dbReference type="NCBI Taxonomy" id="36849"/>
    <lineage>
        <taxon>Bacteria</taxon>
        <taxon>Bacillati</taxon>
        <taxon>Bacillota</taxon>
        <taxon>Clostridia</taxon>
        <taxon>Eubacteriales</taxon>
        <taxon>Clostridiaceae</taxon>
        <taxon>Oxobacter</taxon>
    </lineage>
</organism>
<keyword evidence="2" id="KW-1185">Reference proteome</keyword>
<sequence>MLQLHYTATDVTNDVTHVGYKNPYRYRGYRYDTETGLYYLQSRYYNPEWCRFINADGFIGQIGGLLSHNLFAYSMNNPVNFSDPSGNRRIPSIMDLFEEVVFLIVSLLLVPAVVATPKLIYPLVGSFVDAVVDTISSSSVPSRNIASSSAKTESRATTKTKVDIKTKNKEEPVRIYFVAEATYPGAIVHKKQPLNKNIAKLRLEFGGDIYATTSDDAIYLCNMLGGAIGPTNDGNPKNAMHYHPLIYLDRAHVFFGTDPNLKFID</sequence>
<keyword evidence="1" id="KW-0378">Hydrolase</keyword>
<gene>
    <name evidence="1" type="primary">wapA_1</name>
    <name evidence="1" type="ORF">OXPF_00340</name>
</gene>
<dbReference type="PANTHER" id="PTHR32305:SF15">
    <property type="entry name" value="PROTEIN RHSA-RELATED"/>
    <property type="match status" value="1"/>
</dbReference>
<dbReference type="PANTHER" id="PTHR32305">
    <property type="match status" value="1"/>
</dbReference>
<evidence type="ECO:0000313" key="2">
    <source>
        <dbReference type="Proteomes" id="UP000050326"/>
    </source>
</evidence>
<accession>A0A0P8WUH3</accession>
<dbReference type="EC" id="3.1.-.-" evidence="1"/>
<dbReference type="STRING" id="36849.OXPF_00340"/>
<reference evidence="1 2" key="1">
    <citation type="submission" date="2015-09" db="EMBL/GenBank/DDBJ databases">
        <title>Genome sequence of Oxobacter pfennigii DSM 3222.</title>
        <authorList>
            <person name="Poehlein A."/>
            <person name="Bengelsdorf F.R."/>
            <person name="Schiel-Bengelsdorf B."/>
            <person name="Duerre P."/>
            <person name="Daniel R."/>
        </authorList>
    </citation>
    <scope>NUCLEOTIDE SEQUENCE [LARGE SCALE GENOMIC DNA]</scope>
    <source>
        <strain evidence="1 2">DSM 3222</strain>
    </source>
</reference>
<evidence type="ECO:0000313" key="1">
    <source>
        <dbReference type="EMBL" id="KPU46362.1"/>
    </source>
</evidence>
<comment type="caution">
    <text evidence="1">The sequence shown here is derived from an EMBL/GenBank/DDBJ whole genome shotgun (WGS) entry which is preliminary data.</text>
</comment>
<dbReference type="GO" id="GO:0016787">
    <property type="term" value="F:hydrolase activity"/>
    <property type="evidence" value="ECO:0007669"/>
    <property type="project" value="UniProtKB-KW"/>
</dbReference>
<dbReference type="AlphaFoldDB" id="A0A0P8WUH3"/>
<dbReference type="Proteomes" id="UP000050326">
    <property type="component" value="Unassembled WGS sequence"/>
</dbReference>
<proteinExistence type="predicted"/>
<dbReference type="InterPro" id="IPR022385">
    <property type="entry name" value="Rhs_assc_core"/>
</dbReference>
<dbReference type="NCBIfam" id="TIGR03696">
    <property type="entry name" value="Rhs_assc_core"/>
    <property type="match status" value="1"/>
</dbReference>
<protein>
    <submittedName>
        <fullName evidence="1">tRNA nuclease WapA</fullName>
        <ecNumber evidence="1">3.1.-.-</ecNumber>
    </submittedName>
</protein>
<name>A0A0P8WUH3_9CLOT</name>
<dbReference type="InterPro" id="IPR050708">
    <property type="entry name" value="T6SS_VgrG/RHS"/>
</dbReference>
<dbReference type="OrthoDB" id="9815752at2"/>